<protein>
    <recommendedName>
        <fullName evidence="3">GED domain-containing protein</fullName>
    </recommendedName>
</protein>
<name>A0A7J9G705_9ROSI</name>
<dbReference type="InterPro" id="IPR003130">
    <property type="entry name" value="GED"/>
</dbReference>
<evidence type="ECO:0000259" key="3">
    <source>
        <dbReference type="PROSITE" id="PS51388"/>
    </source>
</evidence>
<dbReference type="Pfam" id="PF02212">
    <property type="entry name" value="GED"/>
    <property type="match status" value="2"/>
</dbReference>
<organism evidence="4 5">
    <name type="scientific">Gossypium harknessii</name>
    <dbReference type="NCBI Taxonomy" id="34285"/>
    <lineage>
        <taxon>Eukaryota</taxon>
        <taxon>Viridiplantae</taxon>
        <taxon>Streptophyta</taxon>
        <taxon>Embryophyta</taxon>
        <taxon>Tracheophyta</taxon>
        <taxon>Spermatophyta</taxon>
        <taxon>Magnoliopsida</taxon>
        <taxon>eudicotyledons</taxon>
        <taxon>Gunneridae</taxon>
        <taxon>Pentapetalae</taxon>
        <taxon>rosids</taxon>
        <taxon>malvids</taxon>
        <taxon>Malvales</taxon>
        <taxon>Malvaceae</taxon>
        <taxon>Malvoideae</taxon>
        <taxon>Gossypium</taxon>
    </lineage>
</organism>
<evidence type="ECO:0000313" key="4">
    <source>
        <dbReference type="EMBL" id="MBA0792904.1"/>
    </source>
</evidence>
<gene>
    <name evidence="4" type="ORF">Gohar_017361</name>
</gene>
<feature type="domain" description="GED" evidence="3">
    <location>
        <begin position="169"/>
        <end position="288"/>
    </location>
</feature>
<keyword evidence="1" id="KW-0505">Motor protein</keyword>
<comment type="caution">
    <text evidence="4">The sequence shown here is derived from an EMBL/GenBank/DDBJ whole genome shotgun (WGS) entry which is preliminary data.</text>
</comment>
<dbReference type="PANTHER" id="PTHR11566">
    <property type="entry name" value="DYNAMIN"/>
    <property type="match status" value="1"/>
</dbReference>
<dbReference type="Proteomes" id="UP000593560">
    <property type="component" value="Unassembled WGS sequence"/>
</dbReference>
<proteinExistence type="predicted"/>
<evidence type="ECO:0000313" key="5">
    <source>
        <dbReference type="Proteomes" id="UP000593560"/>
    </source>
</evidence>
<dbReference type="PANTHER" id="PTHR11566:SF80">
    <property type="entry name" value="PHRAGMOPLASTIN DRP1C"/>
    <property type="match status" value="1"/>
</dbReference>
<dbReference type="Gene3D" id="1.20.120.1240">
    <property type="entry name" value="Dynamin, middle domain"/>
    <property type="match status" value="1"/>
</dbReference>
<dbReference type="GO" id="GO:0008017">
    <property type="term" value="F:microtubule binding"/>
    <property type="evidence" value="ECO:0007669"/>
    <property type="project" value="TreeGrafter"/>
</dbReference>
<accession>A0A7J9G705</accession>
<evidence type="ECO:0000256" key="1">
    <source>
        <dbReference type="ARBA" id="ARBA00023175"/>
    </source>
</evidence>
<dbReference type="OrthoDB" id="1667577at2759"/>
<dbReference type="GO" id="GO:0005737">
    <property type="term" value="C:cytoplasm"/>
    <property type="evidence" value="ECO:0007669"/>
    <property type="project" value="TreeGrafter"/>
</dbReference>
<dbReference type="SMART" id="SM00302">
    <property type="entry name" value="GED"/>
    <property type="match status" value="1"/>
</dbReference>
<evidence type="ECO:0000256" key="2">
    <source>
        <dbReference type="SAM" id="MobiDB-lite"/>
    </source>
</evidence>
<dbReference type="GO" id="GO:0003924">
    <property type="term" value="F:GTPase activity"/>
    <property type="evidence" value="ECO:0007669"/>
    <property type="project" value="InterPro"/>
</dbReference>
<dbReference type="EMBL" id="JABFAD010000002">
    <property type="protein sequence ID" value="MBA0792904.1"/>
    <property type="molecule type" value="Genomic_DNA"/>
</dbReference>
<feature type="non-terminal residue" evidence="4">
    <location>
        <position position="288"/>
    </location>
</feature>
<keyword evidence="5" id="KW-1185">Reference proteome</keyword>
<dbReference type="GO" id="GO:0016020">
    <property type="term" value="C:membrane"/>
    <property type="evidence" value="ECO:0007669"/>
    <property type="project" value="TreeGrafter"/>
</dbReference>
<dbReference type="Pfam" id="PF01031">
    <property type="entry name" value="Dynamin_M"/>
    <property type="match status" value="1"/>
</dbReference>
<dbReference type="GO" id="GO:0005874">
    <property type="term" value="C:microtubule"/>
    <property type="evidence" value="ECO:0007669"/>
    <property type="project" value="TreeGrafter"/>
</dbReference>
<dbReference type="AlphaFoldDB" id="A0A7J9G705"/>
<dbReference type="InterPro" id="IPR022812">
    <property type="entry name" value="Dynamin"/>
</dbReference>
<dbReference type="PROSITE" id="PS51388">
    <property type="entry name" value="GED"/>
    <property type="match status" value="1"/>
</dbReference>
<reference evidence="4 5" key="1">
    <citation type="journal article" date="2019" name="Genome Biol. Evol.">
        <title>Insights into the evolution of the New World diploid cottons (Gossypium, subgenus Houzingenia) based on genome sequencing.</title>
        <authorList>
            <person name="Grover C.E."/>
            <person name="Arick M.A. 2nd"/>
            <person name="Thrash A."/>
            <person name="Conover J.L."/>
            <person name="Sanders W.S."/>
            <person name="Peterson D.G."/>
            <person name="Frelichowski J.E."/>
            <person name="Scheffler J.A."/>
            <person name="Scheffler B.E."/>
            <person name="Wendel J.F."/>
        </authorList>
    </citation>
    <scope>NUCLEOTIDE SEQUENCE [LARGE SCALE GENOMIC DNA]</scope>
    <source>
        <strain evidence="4">0</strain>
        <tissue evidence="4">Leaf</tissue>
    </source>
</reference>
<dbReference type="GO" id="GO:0005525">
    <property type="term" value="F:GTP binding"/>
    <property type="evidence" value="ECO:0007669"/>
    <property type="project" value="InterPro"/>
</dbReference>
<dbReference type="InterPro" id="IPR020850">
    <property type="entry name" value="GED_dom"/>
</dbReference>
<sequence length="288" mass="32565">RPGGDRIYGVFDHQLPAALKKLPFDRHLSLKNVQKVVTEADGYQPHLIAPEQGYRRLIDGSITYFKGPAEASVDAVHFVLKELVRKSIAETEELKRFPSLQNDIATAANEALERFREESRKTVVRLVEMESSYLTVDFFRKLHAAPEKKPEKNGNPPGPNNDHFHDTSLARIGSNVSAYIAMVSDTLKNTIPKAVVYCQVREAKRSLLTHFYAQVGRKESTPILEVIYWVLLIITSLTASPAAVLVEKERLSAMLDEDPQLMEKRTQIAKRLELYKAARDEIDAVAWK</sequence>
<dbReference type="InterPro" id="IPR000375">
    <property type="entry name" value="Dynamin_stalk"/>
</dbReference>
<feature type="region of interest" description="Disordered" evidence="2">
    <location>
        <begin position="146"/>
        <end position="167"/>
    </location>
</feature>